<reference evidence="1 2" key="1">
    <citation type="journal article" date="2019" name="Nat. Med.">
        <title>A library of human gut bacterial isolates paired with longitudinal multiomics data enables mechanistic microbiome research.</title>
        <authorList>
            <person name="Poyet M."/>
            <person name="Groussin M."/>
            <person name="Gibbons S.M."/>
            <person name="Avila-Pacheco J."/>
            <person name="Jiang X."/>
            <person name="Kearney S.M."/>
            <person name="Perrotta A.R."/>
            <person name="Berdy B."/>
            <person name="Zhao S."/>
            <person name="Lieberman T.D."/>
            <person name="Swanson P.K."/>
            <person name="Smith M."/>
            <person name="Roesemann S."/>
            <person name="Alexander J.E."/>
            <person name="Rich S.A."/>
            <person name="Livny J."/>
            <person name="Vlamakis H."/>
            <person name="Clish C."/>
            <person name="Bullock K."/>
            <person name="Deik A."/>
            <person name="Scott J."/>
            <person name="Pierce K.A."/>
            <person name="Xavier R.J."/>
            <person name="Alm E.J."/>
        </authorList>
    </citation>
    <scope>NUCLEOTIDE SEQUENCE [LARGE SCALE GENOMIC DNA]</scope>
    <source>
        <strain evidence="1 2">BIOML-A162</strain>
    </source>
</reference>
<dbReference type="AlphaFoldDB" id="A0A6I0SHJ3"/>
<comment type="caution">
    <text evidence="1">The sequence shown here is derived from an EMBL/GenBank/DDBJ whole genome shotgun (WGS) entry which is preliminary data.</text>
</comment>
<proteinExistence type="predicted"/>
<organism evidence="1 2">
    <name type="scientific">Bacteroides thetaiotaomicron</name>
    <dbReference type="NCBI Taxonomy" id="818"/>
    <lineage>
        <taxon>Bacteria</taxon>
        <taxon>Pseudomonadati</taxon>
        <taxon>Bacteroidota</taxon>
        <taxon>Bacteroidia</taxon>
        <taxon>Bacteroidales</taxon>
        <taxon>Bacteroidaceae</taxon>
        <taxon>Bacteroides</taxon>
    </lineage>
</organism>
<accession>A0A6I0SHJ3</accession>
<name>A0A6I0SHJ3_BACT4</name>
<dbReference type="Proteomes" id="UP000436858">
    <property type="component" value="Unassembled WGS sequence"/>
</dbReference>
<evidence type="ECO:0000313" key="1">
    <source>
        <dbReference type="EMBL" id="KAB4470245.1"/>
    </source>
</evidence>
<protein>
    <recommendedName>
        <fullName evidence="3">VCBS repeat-containing protein</fullName>
    </recommendedName>
</protein>
<dbReference type="RefSeq" id="WP_144426528.1">
    <property type="nucleotide sequence ID" value="NZ_JBLHBJ010000039.1"/>
</dbReference>
<evidence type="ECO:0000313" key="2">
    <source>
        <dbReference type="Proteomes" id="UP000436858"/>
    </source>
</evidence>
<gene>
    <name evidence="1" type="ORF">GAN91_26565</name>
</gene>
<dbReference type="EMBL" id="WCRY01000050">
    <property type="protein sequence ID" value="KAB4470245.1"/>
    <property type="molecule type" value="Genomic_DNA"/>
</dbReference>
<sequence length="193" mass="21956">MDKLVVMLLFSISTIGLSAQNRLNNLFDVRNNKFIISSSSQLSQDKSMNVDLDSDGKKEKIIIGRSHPIGTKICVFKEQYRKQLLDGIECDESFFDEYGELNEEYYIQASCIDFNGDGKSELIISIGDKLLTLQSFIFKVRDAKEHSFKYIGKIDGQTYMYLDENNHIIAPFGSQGLFDEYICNGETILKATN</sequence>
<evidence type="ECO:0008006" key="3">
    <source>
        <dbReference type="Google" id="ProtNLM"/>
    </source>
</evidence>